<dbReference type="CDD" id="cd03784">
    <property type="entry name" value="GT1_Gtf-like"/>
    <property type="match status" value="1"/>
</dbReference>
<sequence length="334" mass="37273">MTFIQRVSNTLMSTLYIGLYWLQMQGYSRLQDKHGIATHTSTLELMAGAELWIVSMDFLLEFPRPLQPNVILTAHSSVGLHGDQEIPEDQLAFINDANDAGVVLFSLGTHVNKMEVTRAEMLARSLAKLPQRVVWHFPGDTSKLPLGNNTKVVQWMPMQKIMAHPNVKAVLCHGGSGMLHEAIWFGLPVVGIPLFGDQFDNMNRAVCKGIAVSLDLFDMTEESLHHAVNRVIHDPSFRRKVAKLSEILHDEPLIPTDKAAHWISHVTRFGGEHLQPRGASLGFVERNLLDVGVVLAAAGCFALWLGAWICQKSGSMAVCYCSKMFKRLKSWERV</sequence>
<dbReference type="InterPro" id="IPR002213">
    <property type="entry name" value="UDP_glucos_trans"/>
</dbReference>
<evidence type="ECO:0000256" key="3">
    <source>
        <dbReference type="ARBA" id="ARBA00022679"/>
    </source>
</evidence>
<comment type="similarity">
    <text evidence="1">Belongs to the UDP-glycosyltransferase family.</text>
</comment>
<dbReference type="GeneID" id="110976680"/>
<dbReference type="GO" id="GO:0005783">
    <property type="term" value="C:endoplasmic reticulum"/>
    <property type="evidence" value="ECO:0007669"/>
    <property type="project" value="TreeGrafter"/>
</dbReference>
<evidence type="ECO:0000256" key="2">
    <source>
        <dbReference type="ARBA" id="ARBA00022676"/>
    </source>
</evidence>
<keyword evidence="2" id="KW-0328">Glycosyltransferase</keyword>
<keyword evidence="4" id="KW-0812">Transmembrane</keyword>
<dbReference type="PANTHER" id="PTHR48043">
    <property type="entry name" value="EG:EG0003.4 PROTEIN-RELATED"/>
    <property type="match status" value="1"/>
</dbReference>
<dbReference type="InterPro" id="IPR050271">
    <property type="entry name" value="UDP-glycosyltransferase"/>
</dbReference>
<proteinExistence type="inferred from homology"/>
<dbReference type="Proteomes" id="UP000694845">
    <property type="component" value="Unplaced"/>
</dbReference>
<dbReference type="FunFam" id="3.40.50.2000:FF:000021">
    <property type="entry name" value="UDP-glucuronosyltransferase"/>
    <property type="match status" value="1"/>
</dbReference>
<keyword evidence="3" id="KW-0808">Transferase</keyword>
<dbReference type="OMA" id="MFRIVIS"/>
<keyword evidence="4" id="KW-1133">Transmembrane helix</keyword>
<dbReference type="OrthoDB" id="5835829at2759"/>
<protein>
    <submittedName>
        <fullName evidence="6">2-hydroxyacylsphingosine 1-beta-galactosyltransferase-like</fullName>
    </submittedName>
</protein>
<dbReference type="Gene3D" id="3.40.50.2000">
    <property type="entry name" value="Glycogen Phosphorylase B"/>
    <property type="match status" value="1"/>
</dbReference>
<keyword evidence="4" id="KW-0472">Membrane</keyword>
<name>A0A8B7XY84_ACAPL</name>
<feature type="transmembrane region" description="Helical" evidence="4">
    <location>
        <begin position="287"/>
        <end position="309"/>
    </location>
</feature>
<dbReference type="SUPFAM" id="SSF53756">
    <property type="entry name" value="UDP-Glycosyltransferase/glycogen phosphorylase"/>
    <property type="match status" value="1"/>
</dbReference>
<gene>
    <name evidence="6" type="primary">LOC110976680</name>
</gene>
<evidence type="ECO:0000256" key="4">
    <source>
        <dbReference type="SAM" id="Phobius"/>
    </source>
</evidence>
<evidence type="ECO:0000313" key="6">
    <source>
        <dbReference type="RefSeq" id="XP_022085858.1"/>
    </source>
</evidence>
<dbReference type="AlphaFoldDB" id="A0A8B7XY84"/>
<dbReference type="PANTHER" id="PTHR48043:SF54">
    <property type="entry name" value="2-HYDROXYACYLSPHINGOSINE 1-BETA-GALACTOSYLTRANSFERASE"/>
    <property type="match status" value="1"/>
</dbReference>
<dbReference type="KEGG" id="aplc:110976680"/>
<keyword evidence="5" id="KW-1185">Reference proteome</keyword>
<dbReference type="RefSeq" id="XP_022085858.1">
    <property type="nucleotide sequence ID" value="XM_022230166.1"/>
</dbReference>
<evidence type="ECO:0000256" key="1">
    <source>
        <dbReference type="ARBA" id="ARBA00009995"/>
    </source>
</evidence>
<dbReference type="GO" id="GO:0016020">
    <property type="term" value="C:membrane"/>
    <property type="evidence" value="ECO:0007669"/>
    <property type="project" value="GOC"/>
</dbReference>
<dbReference type="Pfam" id="PF00201">
    <property type="entry name" value="UDPGT"/>
    <property type="match status" value="1"/>
</dbReference>
<reference evidence="6" key="1">
    <citation type="submission" date="2025-08" db="UniProtKB">
        <authorList>
            <consortium name="RefSeq"/>
        </authorList>
    </citation>
    <scope>IDENTIFICATION</scope>
</reference>
<dbReference type="GO" id="GO:0003851">
    <property type="term" value="F:N-acylsphingosine galactosyltransferase activity"/>
    <property type="evidence" value="ECO:0007669"/>
    <property type="project" value="TreeGrafter"/>
</dbReference>
<organism evidence="5 6">
    <name type="scientific">Acanthaster planci</name>
    <name type="common">Crown-of-thorns starfish</name>
    <dbReference type="NCBI Taxonomy" id="133434"/>
    <lineage>
        <taxon>Eukaryota</taxon>
        <taxon>Metazoa</taxon>
        <taxon>Echinodermata</taxon>
        <taxon>Eleutherozoa</taxon>
        <taxon>Asterozoa</taxon>
        <taxon>Asteroidea</taxon>
        <taxon>Valvatacea</taxon>
        <taxon>Valvatida</taxon>
        <taxon>Acanthasteridae</taxon>
        <taxon>Acanthaster</taxon>
    </lineage>
</organism>
<dbReference type="GO" id="GO:0006682">
    <property type="term" value="P:galactosylceramide biosynthetic process"/>
    <property type="evidence" value="ECO:0007669"/>
    <property type="project" value="TreeGrafter"/>
</dbReference>
<accession>A0A8B7XY84</accession>
<evidence type="ECO:0000313" key="5">
    <source>
        <dbReference type="Proteomes" id="UP000694845"/>
    </source>
</evidence>